<accession>A0AAD6LWQ2</accession>
<proteinExistence type="predicted"/>
<evidence type="ECO:0000313" key="2">
    <source>
        <dbReference type="Proteomes" id="UP001164929"/>
    </source>
</evidence>
<keyword evidence="2" id="KW-1185">Reference proteome</keyword>
<sequence>MVLNILPLGHMKITWMLVNYTQMKATELYQVIPNG</sequence>
<dbReference type="AlphaFoldDB" id="A0AAD6LWQ2"/>
<dbReference type="Proteomes" id="UP001164929">
    <property type="component" value="Chromosome 13"/>
</dbReference>
<evidence type="ECO:0000313" key="1">
    <source>
        <dbReference type="EMBL" id="KAJ6974704.1"/>
    </source>
</evidence>
<protein>
    <submittedName>
        <fullName evidence="1">Uncharacterized protein</fullName>
    </submittedName>
</protein>
<dbReference type="EMBL" id="JAQIZT010000013">
    <property type="protein sequence ID" value="KAJ6974704.1"/>
    <property type="molecule type" value="Genomic_DNA"/>
</dbReference>
<comment type="caution">
    <text evidence="1">The sequence shown here is derived from an EMBL/GenBank/DDBJ whole genome shotgun (WGS) entry which is preliminary data.</text>
</comment>
<name>A0AAD6LWQ2_9ROSI</name>
<organism evidence="1 2">
    <name type="scientific">Populus alba x Populus x berolinensis</name>
    <dbReference type="NCBI Taxonomy" id="444605"/>
    <lineage>
        <taxon>Eukaryota</taxon>
        <taxon>Viridiplantae</taxon>
        <taxon>Streptophyta</taxon>
        <taxon>Embryophyta</taxon>
        <taxon>Tracheophyta</taxon>
        <taxon>Spermatophyta</taxon>
        <taxon>Magnoliopsida</taxon>
        <taxon>eudicotyledons</taxon>
        <taxon>Gunneridae</taxon>
        <taxon>Pentapetalae</taxon>
        <taxon>rosids</taxon>
        <taxon>fabids</taxon>
        <taxon>Malpighiales</taxon>
        <taxon>Salicaceae</taxon>
        <taxon>Saliceae</taxon>
        <taxon>Populus</taxon>
    </lineage>
</organism>
<gene>
    <name evidence="1" type="ORF">NC653_030738</name>
</gene>
<reference evidence="1" key="1">
    <citation type="journal article" date="2023" name="Mol. Ecol. Resour.">
        <title>Chromosome-level genome assembly of a triploid poplar Populus alba 'Berolinensis'.</title>
        <authorList>
            <person name="Chen S."/>
            <person name="Yu Y."/>
            <person name="Wang X."/>
            <person name="Wang S."/>
            <person name="Zhang T."/>
            <person name="Zhou Y."/>
            <person name="He R."/>
            <person name="Meng N."/>
            <person name="Wang Y."/>
            <person name="Liu W."/>
            <person name="Liu Z."/>
            <person name="Liu J."/>
            <person name="Guo Q."/>
            <person name="Huang H."/>
            <person name="Sederoff R.R."/>
            <person name="Wang G."/>
            <person name="Qu G."/>
            <person name="Chen S."/>
        </authorList>
    </citation>
    <scope>NUCLEOTIDE SEQUENCE</scope>
    <source>
        <strain evidence="1">SC-2020</strain>
    </source>
</reference>